<keyword evidence="2" id="KW-0009">Actin-binding</keyword>
<evidence type="ECO:0000313" key="4">
    <source>
        <dbReference type="RefSeq" id="XP_014678623.1"/>
    </source>
</evidence>
<protein>
    <recommendedName>
        <fullName evidence="2">Profilin</fullName>
    </recommendedName>
</protein>
<keyword evidence="3" id="KW-1185">Reference proteome</keyword>
<dbReference type="SUPFAM" id="SSF55770">
    <property type="entry name" value="Profilin (actin-binding protein)"/>
    <property type="match status" value="1"/>
</dbReference>
<reference evidence="4 5" key="1">
    <citation type="submission" date="2025-05" db="UniProtKB">
        <authorList>
            <consortium name="RefSeq"/>
        </authorList>
    </citation>
    <scope>IDENTIFICATION</scope>
</reference>
<sequence length="128" mass="14633">MNQLQNLLHDGLIATGHVHKCAIIRRQDYALRASSHGFKPSQDEVEELTNCFKHLNSVREDGIEFEDKPYTAIRADKQSIYATHNKDGLVIVRTCVYVVVATYLEHMFPSVCVEAVEKLGEFLREKDQ</sequence>
<evidence type="ECO:0000313" key="3">
    <source>
        <dbReference type="Proteomes" id="UP000695022"/>
    </source>
</evidence>
<evidence type="ECO:0000313" key="5">
    <source>
        <dbReference type="RefSeq" id="XP_014678624.1"/>
    </source>
</evidence>
<dbReference type="InterPro" id="IPR048278">
    <property type="entry name" value="PFN"/>
</dbReference>
<evidence type="ECO:0000256" key="2">
    <source>
        <dbReference type="RuleBase" id="RU003909"/>
    </source>
</evidence>
<dbReference type="PANTHER" id="PTHR11604">
    <property type="entry name" value="PROFILIN"/>
    <property type="match status" value="1"/>
</dbReference>
<evidence type="ECO:0000256" key="1">
    <source>
        <dbReference type="ARBA" id="ARBA00010058"/>
    </source>
</evidence>
<evidence type="ECO:0000313" key="6">
    <source>
        <dbReference type="RefSeq" id="XP_014678625.1"/>
    </source>
</evidence>
<dbReference type="Pfam" id="PF00235">
    <property type="entry name" value="Profilin"/>
    <property type="match status" value="1"/>
</dbReference>
<proteinExistence type="inferred from homology"/>
<dbReference type="SMART" id="SM00392">
    <property type="entry name" value="PROF"/>
    <property type="match status" value="1"/>
</dbReference>
<dbReference type="RefSeq" id="XP_014678623.1">
    <property type="nucleotide sequence ID" value="XM_014823137.1"/>
</dbReference>
<gene>
    <name evidence="4 5 6" type="primary">LOC106818428</name>
</gene>
<dbReference type="GeneID" id="106818428"/>
<dbReference type="CDD" id="cd00148">
    <property type="entry name" value="PROF"/>
    <property type="match status" value="1"/>
</dbReference>
<dbReference type="InterPro" id="IPR005455">
    <property type="entry name" value="PFN_euk"/>
</dbReference>
<dbReference type="Proteomes" id="UP000695022">
    <property type="component" value="Unplaced"/>
</dbReference>
<name>A0ABM1F2F3_PRICU</name>
<dbReference type="PANTHER" id="PTHR11604:SF2">
    <property type="entry name" value="PROFILIN-4"/>
    <property type="match status" value="1"/>
</dbReference>
<comment type="similarity">
    <text evidence="1 2">Belongs to the profilin family.</text>
</comment>
<accession>A0ABM1F2F3</accession>
<dbReference type="InterPro" id="IPR036140">
    <property type="entry name" value="PFN_sf"/>
</dbReference>
<dbReference type="RefSeq" id="XP_014678625.1">
    <property type="nucleotide sequence ID" value="XM_014823139.1"/>
</dbReference>
<dbReference type="RefSeq" id="XP_014678624.1">
    <property type="nucleotide sequence ID" value="XM_014823138.1"/>
</dbReference>
<organism evidence="3 5">
    <name type="scientific">Priapulus caudatus</name>
    <name type="common">Priapulid worm</name>
    <dbReference type="NCBI Taxonomy" id="37621"/>
    <lineage>
        <taxon>Eukaryota</taxon>
        <taxon>Metazoa</taxon>
        <taxon>Ecdysozoa</taxon>
        <taxon>Scalidophora</taxon>
        <taxon>Priapulida</taxon>
        <taxon>Priapulimorpha</taxon>
        <taxon>Priapulimorphida</taxon>
        <taxon>Priapulidae</taxon>
        <taxon>Priapulus</taxon>
    </lineage>
</organism>
<dbReference type="Gene3D" id="3.30.450.30">
    <property type="entry name" value="Dynein light chain 2a, cytoplasmic"/>
    <property type="match status" value="1"/>
</dbReference>